<reference evidence="3" key="1">
    <citation type="submission" date="2016-10" db="EMBL/GenBank/DDBJ databases">
        <authorList>
            <person name="Varghese N."/>
            <person name="Submissions S."/>
        </authorList>
    </citation>
    <scope>NUCLEOTIDE SEQUENCE [LARGE SCALE GENOMIC DNA]</scope>
    <source>
        <strain evidence="3">CGMCC 1.10223</strain>
    </source>
</reference>
<dbReference type="SUPFAM" id="SSF109854">
    <property type="entry name" value="DinB/YfiT-like putative metalloenzymes"/>
    <property type="match status" value="1"/>
</dbReference>
<dbReference type="InterPro" id="IPR024775">
    <property type="entry name" value="DinB-like"/>
</dbReference>
<keyword evidence="3" id="KW-1185">Reference proteome</keyword>
<dbReference type="OrthoDB" id="9793216at2"/>
<dbReference type="InterPro" id="IPR034660">
    <property type="entry name" value="DinB/YfiT-like"/>
</dbReference>
<evidence type="ECO:0000313" key="3">
    <source>
        <dbReference type="Proteomes" id="UP000183410"/>
    </source>
</evidence>
<dbReference type="Pfam" id="PF12867">
    <property type="entry name" value="DinB_2"/>
    <property type="match status" value="1"/>
</dbReference>
<sequence>MLQRPEQNEYDPYFSTYIDVVPDGDILPFLQQQWKQVNFLFGKLSEEQGEQSYAPGKWKMKEVLGHISDSERVMSYWMLSVARGDTMKLPGYDQDIFVNNGSFDECTLAELLADLQAVRQATFSLLTTIAEPAWLRVGNVVNKVVTARSLLYIIAGHTEHHLKVAGLKDGIRTSHNG</sequence>
<evidence type="ECO:0000259" key="1">
    <source>
        <dbReference type="Pfam" id="PF12867"/>
    </source>
</evidence>
<accession>A0A1I1ZPV3</accession>
<dbReference type="Proteomes" id="UP000183410">
    <property type="component" value="Unassembled WGS sequence"/>
</dbReference>
<proteinExistence type="predicted"/>
<feature type="domain" description="DinB-like" evidence="1">
    <location>
        <begin position="30"/>
        <end position="164"/>
    </location>
</feature>
<dbReference type="Gene3D" id="1.20.120.450">
    <property type="entry name" value="dinb family like domain"/>
    <property type="match status" value="1"/>
</dbReference>
<name>A0A1I1ZPV3_9BACL</name>
<protein>
    <submittedName>
        <fullName evidence="2">DinB superfamily protein</fullName>
    </submittedName>
</protein>
<dbReference type="AlphaFoldDB" id="A0A1I1ZPV3"/>
<dbReference type="RefSeq" id="WP_046229833.1">
    <property type="nucleotide sequence ID" value="NZ_FONN01000002.1"/>
</dbReference>
<dbReference type="EMBL" id="FONN01000002">
    <property type="protein sequence ID" value="SFE33705.1"/>
    <property type="molecule type" value="Genomic_DNA"/>
</dbReference>
<gene>
    <name evidence="2" type="ORF">SAMN04487969_10213</name>
</gene>
<organism evidence="2 3">
    <name type="scientific">Paenibacillus algorifonticola</name>
    <dbReference type="NCBI Taxonomy" id="684063"/>
    <lineage>
        <taxon>Bacteria</taxon>
        <taxon>Bacillati</taxon>
        <taxon>Bacillota</taxon>
        <taxon>Bacilli</taxon>
        <taxon>Bacillales</taxon>
        <taxon>Paenibacillaceae</taxon>
        <taxon>Paenibacillus</taxon>
    </lineage>
</organism>
<evidence type="ECO:0000313" key="2">
    <source>
        <dbReference type="EMBL" id="SFE33705.1"/>
    </source>
</evidence>